<sequence length="265" mass="29442">MDDSVAMTIDKDRKGRMIALGAGVCPIILKKTKHLLKQNEDLRNKNLELTDECYLPEALTSNVNSCFPYDSCMSALASLYLKICISFIVLTSMCLRKNCRDHNVVRMSKVENIVSISAEVSGDLTIEIEGVKYLLHKEIARDVNLPLAKLIALAEAMPDFARIEHDDLYKAIDIYLKEHVIITISANCGVSYGGGDGYSIGAITVMKILGYGWAGMLRRYLVDLSEMWWPTNLAQLLGTMIAGTINLSVARWMLGNVENICDIES</sequence>
<evidence type="ECO:0000313" key="2">
    <source>
        <dbReference type="EMBL" id="KAF6166352.1"/>
    </source>
</evidence>
<proteinExistence type="predicted"/>
<evidence type="ECO:0000313" key="3">
    <source>
        <dbReference type="Proteomes" id="UP000541444"/>
    </source>
</evidence>
<gene>
    <name evidence="2" type="ORF">GIB67_034903</name>
</gene>
<dbReference type="Pfam" id="PF03000">
    <property type="entry name" value="NPH3"/>
    <property type="match status" value="1"/>
</dbReference>
<keyword evidence="3" id="KW-1185">Reference proteome</keyword>
<dbReference type="GO" id="GO:0015031">
    <property type="term" value="P:protein transport"/>
    <property type="evidence" value="ECO:0007669"/>
    <property type="project" value="UniProtKB-KW"/>
</dbReference>
<evidence type="ECO:0000259" key="1">
    <source>
        <dbReference type="Pfam" id="PF03000"/>
    </source>
</evidence>
<protein>
    <recommendedName>
        <fullName evidence="1">NPH3 domain-containing protein</fullName>
    </recommendedName>
</protein>
<dbReference type="Proteomes" id="UP000541444">
    <property type="component" value="Unassembled WGS sequence"/>
</dbReference>
<accession>A0A7J7NHB0</accession>
<dbReference type="InterPro" id="IPR004648">
    <property type="entry name" value="Oligpept_transpt"/>
</dbReference>
<organism evidence="2 3">
    <name type="scientific">Kingdonia uniflora</name>
    <dbReference type="NCBI Taxonomy" id="39325"/>
    <lineage>
        <taxon>Eukaryota</taxon>
        <taxon>Viridiplantae</taxon>
        <taxon>Streptophyta</taxon>
        <taxon>Embryophyta</taxon>
        <taxon>Tracheophyta</taxon>
        <taxon>Spermatophyta</taxon>
        <taxon>Magnoliopsida</taxon>
        <taxon>Ranunculales</taxon>
        <taxon>Circaeasteraceae</taxon>
        <taxon>Kingdonia</taxon>
    </lineage>
</organism>
<dbReference type="EMBL" id="JACGCM010000792">
    <property type="protein sequence ID" value="KAF6166352.1"/>
    <property type="molecule type" value="Genomic_DNA"/>
</dbReference>
<dbReference type="GO" id="GO:0035673">
    <property type="term" value="F:oligopeptide transmembrane transporter activity"/>
    <property type="evidence" value="ECO:0007669"/>
    <property type="project" value="InterPro"/>
</dbReference>
<dbReference type="PANTHER" id="PTHR22601">
    <property type="entry name" value="ISP4 LIKE PROTEIN"/>
    <property type="match status" value="1"/>
</dbReference>
<dbReference type="AlphaFoldDB" id="A0A7J7NHB0"/>
<reference evidence="2 3" key="1">
    <citation type="journal article" date="2020" name="IScience">
        <title>Genome Sequencing of the Endangered Kingdonia uniflora (Circaeasteraceae, Ranunculales) Reveals Potential Mechanisms of Evolutionary Specialization.</title>
        <authorList>
            <person name="Sun Y."/>
            <person name="Deng T."/>
            <person name="Zhang A."/>
            <person name="Moore M.J."/>
            <person name="Landis J.B."/>
            <person name="Lin N."/>
            <person name="Zhang H."/>
            <person name="Zhang X."/>
            <person name="Huang J."/>
            <person name="Zhang X."/>
            <person name="Sun H."/>
            <person name="Wang H."/>
        </authorList>
    </citation>
    <scope>NUCLEOTIDE SEQUENCE [LARGE SCALE GENOMIC DNA]</scope>
    <source>
        <strain evidence="2">TB1705</strain>
        <tissue evidence="2">Leaf</tissue>
    </source>
</reference>
<dbReference type="GO" id="GO:0016020">
    <property type="term" value="C:membrane"/>
    <property type="evidence" value="ECO:0007669"/>
    <property type="project" value="UniProtKB-SubCell"/>
</dbReference>
<feature type="domain" description="NPH3" evidence="1">
    <location>
        <begin position="137"/>
        <end position="183"/>
    </location>
</feature>
<dbReference type="OrthoDB" id="624345at2759"/>
<name>A0A7J7NHB0_9MAGN</name>
<comment type="caution">
    <text evidence="2">The sequence shown here is derived from an EMBL/GenBank/DDBJ whole genome shotgun (WGS) entry which is preliminary data.</text>
</comment>
<dbReference type="InterPro" id="IPR027356">
    <property type="entry name" value="NPH3_dom"/>
</dbReference>